<sequence>MTAGICLHTGLGVATNDALIILGSGYHVRFVLLQCCQQFIYFLVQMIQLPLRHFPFVLFLLLLFVLIVLVKQVHSRESKYNQRLHKRGRPEISRHLCLQFTKQS</sequence>
<dbReference type="EMBL" id="HBUF01002558">
    <property type="protein sequence ID" value="CAG6606204.1"/>
    <property type="molecule type" value="Transcribed_RNA"/>
</dbReference>
<dbReference type="EMBL" id="HBUF01002560">
    <property type="protein sequence ID" value="CAG6606206.1"/>
    <property type="molecule type" value="Transcribed_RNA"/>
</dbReference>
<evidence type="ECO:0000313" key="2">
    <source>
        <dbReference type="EMBL" id="CAG6606205.1"/>
    </source>
</evidence>
<dbReference type="EMBL" id="HBUF01002559">
    <property type="protein sequence ID" value="CAG6606205.1"/>
    <property type="molecule type" value="Transcribed_RNA"/>
</dbReference>
<dbReference type="AlphaFoldDB" id="A0A8D8PLT6"/>
<dbReference type="EMBL" id="HBUF01350614">
    <property type="protein sequence ID" value="CAG6713414.1"/>
    <property type="molecule type" value="Transcribed_RNA"/>
</dbReference>
<dbReference type="EMBL" id="HBUF01002561">
    <property type="protein sequence ID" value="CAG6606207.1"/>
    <property type="molecule type" value="Transcribed_RNA"/>
</dbReference>
<keyword evidence="1" id="KW-0472">Membrane</keyword>
<organism evidence="2">
    <name type="scientific">Cacopsylla melanoneura</name>
    <dbReference type="NCBI Taxonomy" id="428564"/>
    <lineage>
        <taxon>Eukaryota</taxon>
        <taxon>Metazoa</taxon>
        <taxon>Ecdysozoa</taxon>
        <taxon>Arthropoda</taxon>
        <taxon>Hexapoda</taxon>
        <taxon>Insecta</taxon>
        <taxon>Pterygota</taxon>
        <taxon>Neoptera</taxon>
        <taxon>Paraneoptera</taxon>
        <taxon>Hemiptera</taxon>
        <taxon>Sternorrhyncha</taxon>
        <taxon>Psylloidea</taxon>
        <taxon>Psyllidae</taxon>
        <taxon>Psyllinae</taxon>
        <taxon>Cacopsylla</taxon>
    </lineage>
</organism>
<feature type="transmembrane region" description="Helical" evidence="1">
    <location>
        <begin position="53"/>
        <end position="70"/>
    </location>
</feature>
<dbReference type="EMBL" id="HBUF01568664">
    <property type="protein sequence ID" value="CAG6765635.1"/>
    <property type="molecule type" value="Transcribed_RNA"/>
</dbReference>
<protein>
    <submittedName>
        <fullName evidence="2">Uncharacterized protein</fullName>
    </submittedName>
</protein>
<name>A0A8D8PLT6_9HEMI</name>
<proteinExistence type="predicted"/>
<dbReference type="EMBL" id="HBUF01172206">
    <property type="protein sequence ID" value="CAG6653145.1"/>
    <property type="molecule type" value="Transcribed_RNA"/>
</dbReference>
<dbReference type="EMBL" id="HBUF01350613">
    <property type="protein sequence ID" value="CAG6713413.1"/>
    <property type="molecule type" value="Transcribed_RNA"/>
</dbReference>
<reference evidence="2" key="1">
    <citation type="submission" date="2021-05" db="EMBL/GenBank/DDBJ databases">
        <authorList>
            <person name="Alioto T."/>
            <person name="Alioto T."/>
            <person name="Gomez Garrido J."/>
        </authorList>
    </citation>
    <scope>NUCLEOTIDE SEQUENCE</scope>
</reference>
<evidence type="ECO:0000256" key="1">
    <source>
        <dbReference type="SAM" id="Phobius"/>
    </source>
</evidence>
<keyword evidence="1" id="KW-1133">Transmembrane helix</keyword>
<dbReference type="EMBL" id="HBUF01350612">
    <property type="protein sequence ID" value="CAG6713412.1"/>
    <property type="molecule type" value="Transcribed_RNA"/>
</dbReference>
<dbReference type="EMBL" id="HBUF01568663">
    <property type="protein sequence ID" value="CAG6765633.1"/>
    <property type="molecule type" value="Transcribed_RNA"/>
</dbReference>
<keyword evidence="1" id="KW-0812">Transmembrane</keyword>
<dbReference type="EMBL" id="HBUF01172207">
    <property type="protein sequence ID" value="CAG6653147.1"/>
    <property type="molecule type" value="Transcribed_RNA"/>
</dbReference>
<accession>A0A8D8PLT6</accession>